<dbReference type="InterPro" id="IPR003593">
    <property type="entry name" value="AAA+_ATPase"/>
</dbReference>
<dbReference type="InterPro" id="IPR027417">
    <property type="entry name" value="P-loop_NTPase"/>
</dbReference>
<feature type="domain" description="ABC transporter" evidence="4">
    <location>
        <begin position="3"/>
        <end position="236"/>
    </location>
</feature>
<protein>
    <submittedName>
        <fullName evidence="5">ABC transporter ATP-binding protein</fullName>
    </submittedName>
</protein>
<dbReference type="PROSITE" id="PS50893">
    <property type="entry name" value="ABC_TRANSPORTER_2"/>
    <property type="match status" value="1"/>
</dbReference>
<keyword evidence="1" id="KW-0813">Transport</keyword>
<accession>A0A7C1AVK2</accession>
<dbReference type="FunFam" id="3.40.50.300:FF:000134">
    <property type="entry name" value="Iron-enterobactin ABC transporter ATP-binding protein"/>
    <property type="match status" value="1"/>
</dbReference>
<reference evidence="5" key="1">
    <citation type="journal article" date="2020" name="mSystems">
        <title>Genome- and Community-Level Interaction Insights into Carbon Utilization and Element Cycling Functions of Hydrothermarchaeota in Hydrothermal Sediment.</title>
        <authorList>
            <person name="Zhou Z."/>
            <person name="Liu Y."/>
            <person name="Xu W."/>
            <person name="Pan J."/>
            <person name="Luo Z.H."/>
            <person name="Li M."/>
        </authorList>
    </citation>
    <scope>NUCLEOTIDE SEQUENCE [LARGE SCALE GENOMIC DNA]</scope>
    <source>
        <strain evidence="5">HyVt-19</strain>
    </source>
</reference>
<dbReference type="Pfam" id="PF00005">
    <property type="entry name" value="ABC_tran"/>
    <property type="match status" value="1"/>
</dbReference>
<dbReference type="InterPro" id="IPR017871">
    <property type="entry name" value="ABC_transporter-like_CS"/>
</dbReference>
<gene>
    <name evidence="5" type="ORF">ENG14_02100</name>
</gene>
<dbReference type="Gene3D" id="3.40.50.300">
    <property type="entry name" value="P-loop containing nucleotide triphosphate hydrolases"/>
    <property type="match status" value="1"/>
</dbReference>
<evidence type="ECO:0000313" key="5">
    <source>
        <dbReference type="EMBL" id="HDL89677.1"/>
    </source>
</evidence>
<evidence type="ECO:0000256" key="3">
    <source>
        <dbReference type="ARBA" id="ARBA00022840"/>
    </source>
</evidence>
<dbReference type="AlphaFoldDB" id="A0A7C1AVK2"/>
<dbReference type="InterPro" id="IPR003439">
    <property type="entry name" value="ABC_transporter-like_ATP-bd"/>
</dbReference>
<organism evidence="5">
    <name type="scientific">Thermodesulforhabdus norvegica</name>
    <dbReference type="NCBI Taxonomy" id="39841"/>
    <lineage>
        <taxon>Bacteria</taxon>
        <taxon>Pseudomonadati</taxon>
        <taxon>Thermodesulfobacteriota</taxon>
        <taxon>Syntrophobacteria</taxon>
        <taxon>Syntrophobacterales</taxon>
        <taxon>Thermodesulforhabdaceae</taxon>
        <taxon>Thermodesulforhabdus</taxon>
    </lineage>
</organism>
<proteinExistence type="predicted"/>
<sequence length="252" mass="27672">MILKIDGIAFSYNSHPVLDSVSFSIRPGEMVALCGVNGAGKSTLLRCILALLNPSNGAVLIGDQNVRNMKTAERAQKMAWVPQKSPEMELTVFDVVLLGRLPHGSSRPRLEDMKVVERVLDMLNLSHLSTRPMRTLSGGEAQKVIIARALATLPRVLLCDEPTSHLDMKNQLDVMKLLNRVTISQKLATLVAIHDVNLAVRFCSRLLFLKDGRIFAALRPEELSEDVIEAVYGVKVSIVEGSEGRPLCIVPV</sequence>
<dbReference type="EMBL" id="DQZW01000100">
    <property type="protein sequence ID" value="HDL89677.1"/>
    <property type="molecule type" value="Genomic_DNA"/>
</dbReference>
<dbReference type="PANTHER" id="PTHR42794">
    <property type="entry name" value="HEMIN IMPORT ATP-BINDING PROTEIN HMUV"/>
    <property type="match status" value="1"/>
</dbReference>
<dbReference type="Proteomes" id="UP000886355">
    <property type="component" value="Unassembled WGS sequence"/>
</dbReference>
<dbReference type="CDD" id="cd03214">
    <property type="entry name" value="ABC_Iron-Siderophores_B12_Hemin"/>
    <property type="match status" value="1"/>
</dbReference>
<keyword evidence="3 5" id="KW-0067">ATP-binding</keyword>
<dbReference type="PROSITE" id="PS00211">
    <property type="entry name" value="ABC_TRANSPORTER_1"/>
    <property type="match status" value="1"/>
</dbReference>
<dbReference type="SUPFAM" id="SSF52540">
    <property type="entry name" value="P-loop containing nucleoside triphosphate hydrolases"/>
    <property type="match status" value="1"/>
</dbReference>
<evidence type="ECO:0000256" key="1">
    <source>
        <dbReference type="ARBA" id="ARBA00022448"/>
    </source>
</evidence>
<name>A0A7C1AVK2_9BACT</name>
<dbReference type="SMART" id="SM00382">
    <property type="entry name" value="AAA"/>
    <property type="match status" value="1"/>
</dbReference>
<evidence type="ECO:0000256" key="2">
    <source>
        <dbReference type="ARBA" id="ARBA00022741"/>
    </source>
</evidence>
<comment type="caution">
    <text evidence="5">The sequence shown here is derived from an EMBL/GenBank/DDBJ whole genome shotgun (WGS) entry which is preliminary data.</text>
</comment>
<dbReference type="GO" id="GO:0016887">
    <property type="term" value="F:ATP hydrolysis activity"/>
    <property type="evidence" value="ECO:0007669"/>
    <property type="project" value="InterPro"/>
</dbReference>
<dbReference type="GO" id="GO:0005524">
    <property type="term" value="F:ATP binding"/>
    <property type="evidence" value="ECO:0007669"/>
    <property type="project" value="UniProtKB-KW"/>
</dbReference>
<keyword evidence="2" id="KW-0547">Nucleotide-binding</keyword>
<dbReference type="PANTHER" id="PTHR42794:SF2">
    <property type="entry name" value="ABC TRANSPORTER ATP-BINDING PROTEIN"/>
    <property type="match status" value="1"/>
</dbReference>
<evidence type="ECO:0000259" key="4">
    <source>
        <dbReference type="PROSITE" id="PS50893"/>
    </source>
</evidence>